<dbReference type="PROSITE" id="PS50405">
    <property type="entry name" value="GST_CTER"/>
    <property type="match status" value="1"/>
</dbReference>
<keyword evidence="3" id="KW-0808">Transferase</keyword>
<dbReference type="InterPro" id="IPR036249">
    <property type="entry name" value="Thioredoxin-like_sf"/>
</dbReference>
<dbReference type="PANTHER" id="PTHR44051">
    <property type="entry name" value="GLUTATHIONE S-TRANSFERASE-RELATED"/>
    <property type="match status" value="1"/>
</dbReference>
<dbReference type="InterPro" id="IPR004045">
    <property type="entry name" value="Glutathione_S-Trfase_N"/>
</dbReference>
<dbReference type="InterPro" id="IPR010987">
    <property type="entry name" value="Glutathione-S-Trfase_C-like"/>
</dbReference>
<dbReference type="Gene3D" id="3.40.30.10">
    <property type="entry name" value="Glutaredoxin"/>
    <property type="match status" value="1"/>
</dbReference>
<dbReference type="AlphaFoldDB" id="A0A1H2A9S6"/>
<feature type="domain" description="GST C-terminal" evidence="2">
    <location>
        <begin position="93"/>
        <end position="218"/>
    </location>
</feature>
<dbReference type="SUPFAM" id="SSF47616">
    <property type="entry name" value="GST C-terminal domain-like"/>
    <property type="match status" value="1"/>
</dbReference>
<evidence type="ECO:0000313" key="3">
    <source>
        <dbReference type="EMBL" id="SDT42750.1"/>
    </source>
</evidence>
<evidence type="ECO:0000313" key="4">
    <source>
        <dbReference type="Proteomes" id="UP000243904"/>
    </source>
</evidence>
<dbReference type="PANTHER" id="PTHR44051:SF8">
    <property type="entry name" value="GLUTATHIONE S-TRANSFERASE GSTA"/>
    <property type="match status" value="1"/>
</dbReference>
<sequence length="219" mass="24902">MSLTLHFHPLSSFCWKALIALYENDTAFTPKMVNLGDEAERAALLKLWPIGKFPVLRDDAEDRTIPESSIIIEYLDDRYPGPTRFIPRDAKLALQTRLRDRFYDLYVHLSVQKIVGDRLRPAGAKDPHGVEEAKARLWSCYGMIDKEIASRNWAMGEAFSMADCAASPALFYADKVLPFGDAHKNVTAYLDRLKARPAFARVIREAEPYFSMFPRGDVT</sequence>
<dbReference type="GO" id="GO:0016740">
    <property type="term" value="F:transferase activity"/>
    <property type="evidence" value="ECO:0007669"/>
    <property type="project" value="UniProtKB-KW"/>
</dbReference>
<dbReference type="SFLD" id="SFLDS00019">
    <property type="entry name" value="Glutathione_Transferase_(cytos"/>
    <property type="match status" value="1"/>
</dbReference>
<dbReference type="InterPro" id="IPR040079">
    <property type="entry name" value="Glutathione_S-Trfase"/>
</dbReference>
<protein>
    <submittedName>
        <fullName evidence="3">Glutathione S-transferase</fullName>
    </submittedName>
</protein>
<dbReference type="SFLD" id="SFLDG00358">
    <property type="entry name" value="Main_(cytGST)"/>
    <property type="match status" value="1"/>
</dbReference>
<feature type="domain" description="GST N-terminal" evidence="1">
    <location>
        <begin position="1"/>
        <end position="83"/>
    </location>
</feature>
<organism evidence="3 4">
    <name type="scientific">Bradyrhizobium canariense</name>
    <dbReference type="NCBI Taxonomy" id="255045"/>
    <lineage>
        <taxon>Bacteria</taxon>
        <taxon>Pseudomonadati</taxon>
        <taxon>Pseudomonadota</taxon>
        <taxon>Alphaproteobacteria</taxon>
        <taxon>Hyphomicrobiales</taxon>
        <taxon>Nitrobacteraceae</taxon>
        <taxon>Bradyrhizobium</taxon>
    </lineage>
</organism>
<evidence type="ECO:0000259" key="2">
    <source>
        <dbReference type="PROSITE" id="PS50405"/>
    </source>
</evidence>
<evidence type="ECO:0000259" key="1">
    <source>
        <dbReference type="PROSITE" id="PS50404"/>
    </source>
</evidence>
<dbReference type="Gene3D" id="1.20.1050.10">
    <property type="match status" value="1"/>
</dbReference>
<dbReference type="SUPFAM" id="SSF52833">
    <property type="entry name" value="Thioredoxin-like"/>
    <property type="match status" value="1"/>
</dbReference>
<dbReference type="PROSITE" id="PS50404">
    <property type="entry name" value="GST_NTER"/>
    <property type="match status" value="1"/>
</dbReference>
<dbReference type="CDD" id="cd00570">
    <property type="entry name" value="GST_N_family"/>
    <property type="match status" value="1"/>
</dbReference>
<reference evidence="4" key="1">
    <citation type="submission" date="2016-10" db="EMBL/GenBank/DDBJ databases">
        <authorList>
            <person name="Varghese N."/>
            <person name="Submissions S."/>
        </authorList>
    </citation>
    <scope>NUCLEOTIDE SEQUENCE [LARGE SCALE GENOMIC DNA]</scope>
    <source>
        <strain evidence="4">GAS369</strain>
    </source>
</reference>
<dbReference type="Proteomes" id="UP000243904">
    <property type="component" value="Chromosome I"/>
</dbReference>
<dbReference type="InterPro" id="IPR036282">
    <property type="entry name" value="Glutathione-S-Trfase_C_sf"/>
</dbReference>
<keyword evidence="4" id="KW-1185">Reference proteome</keyword>
<gene>
    <name evidence="3" type="ORF">SAMN05444158_5999</name>
</gene>
<dbReference type="EMBL" id="LT629750">
    <property type="protein sequence ID" value="SDT42750.1"/>
    <property type="molecule type" value="Genomic_DNA"/>
</dbReference>
<dbReference type="Pfam" id="PF13417">
    <property type="entry name" value="GST_N_3"/>
    <property type="match status" value="1"/>
</dbReference>
<proteinExistence type="predicted"/>
<accession>A0A1H2A9S6</accession>
<dbReference type="RefSeq" id="WP_146689882.1">
    <property type="nucleotide sequence ID" value="NZ_LT629750.1"/>
</dbReference>
<dbReference type="Pfam" id="PF13410">
    <property type="entry name" value="GST_C_2"/>
    <property type="match status" value="1"/>
</dbReference>
<name>A0A1H2A9S6_9BRAD</name>